<keyword evidence="2" id="KW-1185">Reference proteome</keyword>
<reference evidence="2" key="1">
    <citation type="journal article" date="2019" name="Int. J. Syst. Evol. Microbiol.">
        <title>The Global Catalogue of Microorganisms (GCM) 10K type strain sequencing project: providing services to taxonomists for standard genome sequencing and annotation.</title>
        <authorList>
            <consortium name="The Broad Institute Genomics Platform"/>
            <consortium name="The Broad Institute Genome Sequencing Center for Infectious Disease"/>
            <person name="Wu L."/>
            <person name="Ma J."/>
        </authorList>
    </citation>
    <scope>NUCLEOTIDE SEQUENCE [LARGE SCALE GENOMIC DNA]</scope>
    <source>
        <strain evidence="2">CCUG 56698</strain>
    </source>
</reference>
<accession>A0ABW2SQT7</accession>
<dbReference type="EMBL" id="JBHTEF010000002">
    <property type="protein sequence ID" value="MFC7582290.1"/>
    <property type="molecule type" value="Genomic_DNA"/>
</dbReference>
<protein>
    <recommendedName>
        <fullName evidence="3">Restriction endonuclease</fullName>
    </recommendedName>
</protein>
<comment type="caution">
    <text evidence="1">The sequence shown here is derived from an EMBL/GenBank/DDBJ whole genome shotgun (WGS) entry which is preliminary data.</text>
</comment>
<evidence type="ECO:0000313" key="1">
    <source>
        <dbReference type="EMBL" id="MFC7582290.1"/>
    </source>
</evidence>
<organism evidence="1 2">
    <name type="scientific">Schaalia naturae</name>
    <dbReference type="NCBI Taxonomy" id="635203"/>
    <lineage>
        <taxon>Bacteria</taxon>
        <taxon>Bacillati</taxon>
        <taxon>Actinomycetota</taxon>
        <taxon>Actinomycetes</taxon>
        <taxon>Actinomycetales</taxon>
        <taxon>Actinomycetaceae</taxon>
        <taxon>Schaalia</taxon>
    </lineage>
</organism>
<gene>
    <name evidence="1" type="ORF">ACFQWG_13960</name>
</gene>
<evidence type="ECO:0008006" key="3">
    <source>
        <dbReference type="Google" id="ProtNLM"/>
    </source>
</evidence>
<sequence>MPQIEATVRAIVDAKTWDQRVAQIRLVAQKHGTAEHQQIYAEVAREAYVPHLAPDFAYVHAMDFYDLPHFQEAYQAAALATELFTNVTEETVSKAIRDEPRSLLVFRTITGLLSKEFASATQLVAEPLGIKPLSPGRIDGMERKGTPPTAQHARLAALTVLGIMDGTLFGDPPGDLRTKQDKYDTRRGWGTVQHLAANGVPYEAFLHQRHYGGAFRQLLDATSTQRGDLLEDAVEELFTEHGIPYIRTGAHNQAEITKRFEIHVTPAPDFVVFDQSDTLRAILECKLVNDGGTARDKALRFERLRAESVRLGGVPLLAVLAGLGWSRVNDTLGPVVRDTEGRVFTLSNLPDMLDVTPFPLLVGTAG</sequence>
<evidence type="ECO:0000313" key="2">
    <source>
        <dbReference type="Proteomes" id="UP001596527"/>
    </source>
</evidence>
<proteinExistence type="predicted"/>
<name>A0ABW2SQT7_9ACTO</name>
<dbReference type="RefSeq" id="WP_380976459.1">
    <property type="nucleotide sequence ID" value="NZ_JBHTEF010000002.1"/>
</dbReference>
<dbReference type="Proteomes" id="UP001596527">
    <property type="component" value="Unassembled WGS sequence"/>
</dbReference>